<gene>
    <name evidence="1" type="ORF">OC842_007550</name>
</gene>
<dbReference type="Proteomes" id="UP001176521">
    <property type="component" value="Unassembled WGS sequence"/>
</dbReference>
<reference evidence="1" key="1">
    <citation type="journal article" date="2023" name="PhytoFront">
        <title>Draft Genome Resources of Seven Strains of Tilletia horrida, Causal Agent of Kernel Smut of Rice.</title>
        <authorList>
            <person name="Khanal S."/>
            <person name="Antony Babu S."/>
            <person name="Zhou X.G."/>
        </authorList>
    </citation>
    <scope>NUCLEOTIDE SEQUENCE</scope>
    <source>
        <strain evidence="1">TX3</strain>
    </source>
</reference>
<keyword evidence="2" id="KW-1185">Reference proteome</keyword>
<comment type="caution">
    <text evidence="1">The sequence shown here is derived from an EMBL/GenBank/DDBJ whole genome shotgun (WGS) entry which is preliminary data.</text>
</comment>
<sequence>MGVVERIFGVLQERFKILVTGCDYDLQTQANVFPALAVIHNFIRIHDPHDDGAHPDDNPTLDLAPRTAADEGDLCAAVSTSSAEKKRGEKERDKVAQSLWKSYKVKKSALGV</sequence>
<name>A0AAN6G5W9_9BASI</name>
<protein>
    <recommendedName>
        <fullName evidence="3">DDE Tnp4 domain-containing protein</fullName>
    </recommendedName>
</protein>
<organism evidence="1 2">
    <name type="scientific">Tilletia horrida</name>
    <dbReference type="NCBI Taxonomy" id="155126"/>
    <lineage>
        <taxon>Eukaryota</taxon>
        <taxon>Fungi</taxon>
        <taxon>Dikarya</taxon>
        <taxon>Basidiomycota</taxon>
        <taxon>Ustilaginomycotina</taxon>
        <taxon>Exobasidiomycetes</taxon>
        <taxon>Tilletiales</taxon>
        <taxon>Tilletiaceae</taxon>
        <taxon>Tilletia</taxon>
    </lineage>
</organism>
<dbReference type="EMBL" id="JAPDMQ010001075">
    <property type="protein sequence ID" value="KAK0519124.1"/>
    <property type="molecule type" value="Genomic_DNA"/>
</dbReference>
<dbReference type="AlphaFoldDB" id="A0AAN6G5W9"/>
<evidence type="ECO:0000313" key="1">
    <source>
        <dbReference type="EMBL" id="KAK0519124.1"/>
    </source>
</evidence>
<proteinExistence type="predicted"/>
<evidence type="ECO:0000313" key="2">
    <source>
        <dbReference type="Proteomes" id="UP001176521"/>
    </source>
</evidence>
<accession>A0AAN6G5W9</accession>
<evidence type="ECO:0008006" key="3">
    <source>
        <dbReference type="Google" id="ProtNLM"/>
    </source>
</evidence>